<proteinExistence type="predicted"/>
<feature type="domain" description="Myb/SANT-like DNA-binding" evidence="2">
    <location>
        <begin position="11"/>
        <end position="101"/>
    </location>
</feature>
<sequence length="222" mass="26018">MAEKSQEDVFKWTDEHTQVLIRWRVANEALFTGKRNAAIKGFEAFVMEQGLQDRLAAAFVKKKWENLKQKYKDLKCPATGVSTEDGEPTAASWKWYSAMDEAIGGRPSITPPALIASSGPDVAVASTSSVSPDTSRKRTRKSLEDVIKEMEERESAREQEAVEREEKRWREKEEKEERRERARQEWEERRHAEDREREERWRQEANQREERLLNLLEIIAKK</sequence>
<comment type="caution">
    <text evidence="3">The sequence shown here is derived from an EMBL/GenBank/DDBJ whole genome shotgun (WGS) entry which is preliminary data.</text>
</comment>
<dbReference type="Proteomes" id="UP001529510">
    <property type="component" value="Unassembled WGS sequence"/>
</dbReference>
<dbReference type="Pfam" id="PF13837">
    <property type="entry name" value="Myb_DNA-bind_4"/>
    <property type="match status" value="1"/>
</dbReference>
<feature type="compositionally biased region" description="Basic and acidic residues" evidence="1">
    <location>
        <begin position="141"/>
        <end position="204"/>
    </location>
</feature>
<accession>A0ABD0MRL5</accession>
<evidence type="ECO:0000313" key="3">
    <source>
        <dbReference type="EMBL" id="KAL0152684.1"/>
    </source>
</evidence>
<evidence type="ECO:0000259" key="2">
    <source>
        <dbReference type="Pfam" id="PF13837"/>
    </source>
</evidence>
<feature type="region of interest" description="Disordered" evidence="1">
    <location>
        <begin position="118"/>
        <end position="204"/>
    </location>
</feature>
<gene>
    <name evidence="3" type="ORF">M9458_052407</name>
</gene>
<dbReference type="InterPro" id="IPR044822">
    <property type="entry name" value="Myb_DNA-bind_4"/>
</dbReference>
<protein>
    <recommendedName>
        <fullName evidence="2">Myb/SANT-like DNA-binding domain-containing protein</fullName>
    </recommendedName>
</protein>
<evidence type="ECO:0000256" key="1">
    <source>
        <dbReference type="SAM" id="MobiDB-lite"/>
    </source>
</evidence>
<dbReference type="AlphaFoldDB" id="A0ABD0MRL5"/>
<evidence type="ECO:0000313" key="4">
    <source>
        <dbReference type="Proteomes" id="UP001529510"/>
    </source>
</evidence>
<dbReference type="EMBL" id="JAMKFB020000189">
    <property type="protein sequence ID" value="KAL0152684.1"/>
    <property type="molecule type" value="Genomic_DNA"/>
</dbReference>
<organism evidence="3 4">
    <name type="scientific">Cirrhinus mrigala</name>
    <name type="common">Mrigala</name>
    <dbReference type="NCBI Taxonomy" id="683832"/>
    <lineage>
        <taxon>Eukaryota</taxon>
        <taxon>Metazoa</taxon>
        <taxon>Chordata</taxon>
        <taxon>Craniata</taxon>
        <taxon>Vertebrata</taxon>
        <taxon>Euteleostomi</taxon>
        <taxon>Actinopterygii</taxon>
        <taxon>Neopterygii</taxon>
        <taxon>Teleostei</taxon>
        <taxon>Ostariophysi</taxon>
        <taxon>Cypriniformes</taxon>
        <taxon>Cyprinidae</taxon>
        <taxon>Labeoninae</taxon>
        <taxon>Labeonini</taxon>
        <taxon>Cirrhinus</taxon>
    </lineage>
</organism>
<name>A0ABD0MRL5_CIRMR</name>
<reference evidence="3 4" key="1">
    <citation type="submission" date="2024-05" db="EMBL/GenBank/DDBJ databases">
        <title>Genome sequencing and assembly of Indian major carp, Cirrhinus mrigala (Hamilton, 1822).</title>
        <authorList>
            <person name="Mohindra V."/>
            <person name="Chowdhury L.M."/>
            <person name="Lal K."/>
            <person name="Jena J.K."/>
        </authorList>
    </citation>
    <scope>NUCLEOTIDE SEQUENCE [LARGE SCALE GENOMIC DNA]</scope>
    <source>
        <strain evidence="3">CM1030</strain>
        <tissue evidence="3">Blood</tissue>
    </source>
</reference>
<keyword evidence="4" id="KW-1185">Reference proteome</keyword>